<reference evidence="3" key="1">
    <citation type="submission" date="2020-06" db="EMBL/GenBank/DDBJ databases">
        <title>Isolation of Planomicrobium glaciei.</title>
        <authorList>
            <person name="Malisova L."/>
            <person name="Safrankova R."/>
            <person name="Jakubu V."/>
            <person name="Spanelova P."/>
        </authorList>
    </citation>
    <scope>NUCLEOTIDE SEQUENCE [LARGE SCALE GENOMIC DNA]</scope>
    <source>
        <strain evidence="3">NRL-ATB46093</strain>
    </source>
</reference>
<proteinExistence type="predicted"/>
<dbReference type="PANTHER" id="PTHR34094">
    <property type="match status" value="1"/>
</dbReference>
<dbReference type="RefSeq" id="WP_051413775.1">
    <property type="nucleotide sequence ID" value="NZ_CP051177.1"/>
</dbReference>
<dbReference type="AlphaFoldDB" id="A0A7H8Q766"/>
<dbReference type="Gene3D" id="2.160.20.120">
    <property type="match status" value="1"/>
</dbReference>
<dbReference type="InterPro" id="IPR025164">
    <property type="entry name" value="Toastrack_DUF4097"/>
</dbReference>
<dbReference type="Pfam" id="PF22564">
    <property type="entry name" value="HAAS"/>
    <property type="match status" value="1"/>
</dbReference>
<feature type="domain" description="DUF4097" evidence="1">
    <location>
        <begin position="89"/>
        <end position="343"/>
    </location>
</feature>
<protein>
    <submittedName>
        <fullName evidence="2">DUF4097 family beta strand repeat protein</fullName>
    </submittedName>
</protein>
<dbReference type="EMBL" id="CP051177">
    <property type="protein sequence ID" value="QKX49796.1"/>
    <property type="molecule type" value="Genomic_DNA"/>
</dbReference>
<sequence>MTEKQFIQELEQALTRLPEEERTDILQDIQEYFSNGREDGKSEQDIAAELGSPSEIAAELIGSFDFSQAEFPAKSVNLTKNELDHDGFDHVDIQLDNGSLEIGPSSDGEVHVDIENKSYNQLFLTEVIDRKLVITLKDEVKKWGIFSFTISTKSPVVTVQLPSKMYESIKLLSDNGKIEAAQLNSTVFDAKSDNGSIKLENIAASTLTVKSDNGSVKLREIQAEALSAKSDNGKIILKGADAKTMKLKSDNGSIVMENTAGNIEAESDNGKIHLQTPDLERNIDLKSDNGSITLETLKDPVNVSIRAHKNHGKASLFGSKSNKAVFGDGLHSVVLQSDNGSLTVKRL</sequence>
<dbReference type="PANTHER" id="PTHR34094:SF1">
    <property type="entry name" value="PROTEIN FAM185A"/>
    <property type="match status" value="1"/>
</dbReference>
<gene>
    <name evidence="2" type="ORF">HF394_03910</name>
</gene>
<accession>A0A7H8Q766</accession>
<organism evidence="2 3">
    <name type="scientific">Planococcus glaciei</name>
    <dbReference type="NCBI Taxonomy" id="459472"/>
    <lineage>
        <taxon>Bacteria</taxon>
        <taxon>Bacillati</taxon>
        <taxon>Bacillota</taxon>
        <taxon>Bacilli</taxon>
        <taxon>Bacillales</taxon>
        <taxon>Caryophanaceae</taxon>
        <taxon>Planococcus</taxon>
    </lineage>
</organism>
<evidence type="ECO:0000259" key="1">
    <source>
        <dbReference type="Pfam" id="PF13349"/>
    </source>
</evidence>
<dbReference type="Pfam" id="PF13349">
    <property type="entry name" value="DUF4097"/>
    <property type="match status" value="1"/>
</dbReference>
<evidence type="ECO:0000313" key="3">
    <source>
        <dbReference type="Proteomes" id="UP000509222"/>
    </source>
</evidence>
<evidence type="ECO:0000313" key="2">
    <source>
        <dbReference type="EMBL" id="QKX49796.1"/>
    </source>
</evidence>
<name>A0A7H8Q766_9BACL</name>
<dbReference type="Proteomes" id="UP000509222">
    <property type="component" value="Chromosome"/>
</dbReference>
<keyword evidence="3" id="KW-1185">Reference proteome</keyword>